<evidence type="ECO:0000313" key="3">
    <source>
        <dbReference type="Proteomes" id="UP000180254"/>
    </source>
</evidence>
<dbReference type="RefSeq" id="WP_071060877.1">
    <property type="nucleotide sequence ID" value="NZ_MKIE01000001.1"/>
</dbReference>
<sequence>MKIAVSSFGVDSKEKMDPRFGRCEYFQIYDTESGEYTAVENAAKDSPQGAGIAASQDIIDRGVDVLVTGKLGPNAYELLNESDIRLYTSESVSVEEVVSLYTDGKLGVISSPGVGHAGLKSSGSGRNRYR</sequence>
<gene>
    <name evidence="2" type="ORF">EUAN_02780</name>
</gene>
<comment type="caution">
    <text evidence="2">The sequence shown here is derived from an EMBL/GenBank/DDBJ whole genome shotgun (WGS) entry which is preliminary data.</text>
</comment>
<protein>
    <submittedName>
        <fullName evidence="2">Dinitrogenase iron-molybdenum cofactor</fullName>
    </submittedName>
</protein>
<dbReference type="CDD" id="cd00851">
    <property type="entry name" value="MTH1175"/>
    <property type="match status" value="1"/>
</dbReference>
<accession>A0A1S1VA88</accession>
<evidence type="ECO:0000313" key="2">
    <source>
        <dbReference type="EMBL" id="OHW63414.1"/>
    </source>
</evidence>
<keyword evidence="3" id="KW-1185">Reference proteome</keyword>
<dbReference type="AlphaFoldDB" id="A0A1S1VA88"/>
<proteinExistence type="predicted"/>
<dbReference type="EMBL" id="MKIE01000001">
    <property type="protein sequence ID" value="OHW63414.1"/>
    <property type="molecule type" value="Genomic_DNA"/>
</dbReference>
<feature type="domain" description="Dinitrogenase iron-molybdenum cofactor biosynthesis" evidence="1">
    <location>
        <begin position="14"/>
        <end position="101"/>
    </location>
</feature>
<dbReference type="InterPro" id="IPR003731">
    <property type="entry name" value="Di-Nase_FeMo-co_biosynth"/>
</dbReference>
<dbReference type="Gene3D" id="3.30.420.130">
    <property type="entry name" value="Dinitrogenase iron-molybdenum cofactor biosynthesis domain"/>
    <property type="match status" value="1"/>
</dbReference>
<dbReference type="Pfam" id="PF02579">
    <property type="entry name" value="Nitro_FeMo-Co"/>
    <property type="match status" value="1"/>
</dbReference>
<dbReference type="InterPro" id="IPR033913">
    <property type="entry name" value="MTH1175_dom"/>
</dbReference>
<dbReference type="Proteomes" id="UP000180254">
    <property type="component" value="Unassembled WGS sequence"/>
</dbReference>
<name>A0A1S1VA88_9FIRM</name>
<evidence type="ECO:0000259" key="1">
    <source>
        <dbReference type="Pfam" id="PF02579"/>
    </source>
</evidence>
<dbReference type="OrthoDB" id="9807451at2"/>
<dbReference type="SUPFAM" id="SSF53146">
    <property type="entry name" value="Nitrogenase accessory factor-like"/>
    <property type="match status" value="1"/>
</dbReference>
<dbReference type="PANTHER" id="PTHR42983:SF1">
    <property type="entry name" value="IRON-MOLYBDENUM PROTEIN"/>
    <property type="match status" value="1"/>
</dbReference>
<organism evidence="2 3">
    <name type="scientific">Andreesenia angusta</name>
    <dbReference type="NCBI Taxonomy" id="39480"/>
    <lineage>
        <taxon>Bacteria</taxon>
        <taxon>Bacillati</taxon>
        <taxon>Bacillota</taxon>
        <taxon>Tissierellia</taxon>
        <taxon>Tissierellales</taxon>
        <taxon>Gottschalkiaceae</taxon>
        <taxon>Andreesenia</taxon>
    </lineage>
</organism>
<reference evidence="2 3" key="1">
    <citation type="submission" date="2016-09" db="EMBL/GenBank/DDBJ databases">
        <title>Genome sequence of Eubacterium angustum.</title>
        <authorList>
            <person name="Poehlein A."/>
            <person name="Daniel R."/>
        </authorList>
    </citation>
    <scope>NUCLEOTIDE SEQUENCE [LARGE SCALE GENOMIC DNA]</scope>
    <source>
        <strain evidence="2 3">DSM 1989</strain>
    </source>
</reference>
<dbReference type="InterPro" id="IPR036105">
    <property type="entry name" value="DiNase_FeMo-co_biosyn_sf"/>
</dbReference>
<dbReference type="STRING" id="39480.EUAN_02780"/>
<dbReference type="PANTHER" id="PTHR42983">
    <property type="entry name" value="DINITROGENASE IRON-MOLYBDENUM COFACTOR PROTEIN-RELATED"/>
    <property type="match status" value="1"/>
</dbReference>